<accession>A0A8B8J7R4</accession>
<dbReference type="InterPro" id="IPR005635">
    <property type="entry name" value="Inner_centromere_prot_ARK-bd"/>
</dbReference>
<evidence type="ECO:0000313" key="9">
    <source>
        <dbReference type="Proteomes" id="UP000228380"/>
    </source>
</evidence>
<proteinExistence type="inferred from homology"/>
<evidence type="ECO:0000259" key="8">
    <source>
        <dbReference type="Pfam" id="PF03941"/>
    </source>
</evidence>
<evidence type="ECO:0000256" key="4">
    <source>
        <dbReference type="ARBA" id="ARBA00022490"/>
    </source>
</evidence>
<reference evidence="9" key="1">
    <citation type="journal article" date="2019" name="Nat. Commun.">
        <title>Genome-wide association mapping of date palm fruit traits.</title>
        <authorList>
            <person name="Hazzouri K.M."/>
            <person name="Gros-Balthazard M."/>
            <person name="Flowers J.M."/>
            <person name="Copetti D."/>
            <person name="Lemansour A."/>
            <person name="Lebrun M."/>
            <person name="Masmoudi K."/>
            <person name="Ferrand S."/>
            <person name="Dhar M.I."/>
            <person name="Fresquez Z.A."/>
            <person name="Rosas U."/>
            <person name="Zhang J."/>
            <person name="Talag J."/>
            <person name="Lee S."/>
            <person name="Kudrna D."/>
            <person name="Powell R.F."/>
            <person name="Leitch I.J."/>
            <person name="Krueger R.R."/>
            <person name="Wing R.A."/>
            <person name="Amiri K.M.A."/>
            <person name="Purugganan M.D."/>
        </authorList>
    </citation>
    <scope>NUCLEOTIDE SEQUENCE [LARGE SCALE GENOMIC DNA]</scope>
    <source>
        <strain evidence="9">cv. Khalas</strain>
    </source>
</reference>
<keyword evidence="9" id="KW-1185">Reference proteome</keyword>
<comment type="similarity">
    <text evidence="3">Belongs to the INCENP family.</text>
</comment>
<feature type="compositionally biased region" description="Basic and acidic residues" evidence="7">
    <location>
        <begin position="1522"/>
        <end position="1560"/>
    </location>
</feature>
<dbReference type="Pfam" id="PF03941">
    <property type="entry name" value="INCENP_ARK-bind"/>
    <property type="match status" value="1"/>
</dbReference>
<keyword evidence="4" id="KW-0963">Cytoplasm</keyword>
<dbReference type="GO" id="GO:0005819">
    <property type="term" value="C:spindle"/>
    <property type="evidence" value="ECO:0007669"/>
    <property type="project" value="UniProtKB-SubCell"/>
</dbReference>
<evidence type="ECO:0000256" key="1">
    <source>
        <dbReference type="ARBA" id="ARBA00004123"/>
    </source>
</evidence>
<feature type="region of interest" description="Disordered" evidence="7">
    <location>
        <begin position="1418"/>
        <end position="1460"/>
    </location>
</feature>
<gene>
    <name evidence="10" type="primary">LOC103713293</name>
</gene>
<keyword evidence="5" id="KW-0206">Cytoskeleton</keyword>
<feature type="compositionally biased region" description="Basic residues" evidence="7">
    <location>
        <begin position="1449"/>
        <end position="1458"/>
    </location>
</feature>
<evidence type="ECO:0000313" key="10">
    <source>
        <dbReference type="RefSeq" id="XP_026662833.2"/>
    </source>
</evidence>
<dbReference type="OrthoDB" id="681218at2759"/>
<comment type="subcellular location">
    <subcellularLocation>
        <location evidence="2">Cytoplasm</location>
        <location evidence="2">Cytoskeleton</location>
        <location evidence="2">Spindle</location>
    </subcellularLocation>
    <subcellularLocation>
        <location evidence="1">Nucleus</location>
    </subcellularLocation>
</comment>
<feature type="compositionally biased region" description="Basic and acidic residues" evidence="7">
    <location>
        <begin position="1504"/>
        <end position="1514"/>
    </location>
</feature>
<dbReference type="RefSeq" id="XP_026662833.2">
    <property type="nucleotide sequence ID" value="XM_026807032.2"/>
</dbReference>
<dbReference type="InterPro" id="IPR050875">
    <property type="entry name" value="Troponin_I"/>
</dbReference>
<dbReference type="GO" id="GO:0005634">
    <property type="term" value="C:nucleus"/>
    <property type="evidence" value="ECO:0007669"/>
    <property type="project" value="UniProtKB-SubCell"/>
</dbReference>
<evidence type="ECO:0000256" key="5">
    <source>
        <dbReference type="ARBA" id="ARBA00023212"/>
    </source>
</evidence>
<dbReference type="PANTHER" id="PTHR13738:SF1">
    <property type="entry name" value="TROPONIN I"/>
    <property type="match status" value="1"/>
</dbReference>
<evidence type="ECO:0000256" key="3">
    <source>
        <dbReference type="ARBA" id="ARBA00010042"/>
    </source>
</evidence>
<evidence type="ECO:0000256" key="2">
    <source>
        <dbReference type="ARBA" id="ARBA00004186"/>
    </source>
</evidence>
<dbReference type="GeneID" id="103713293"/>
<protein>
    <submittedName>
        <fullName evidence="10">Uncharacterized protein LOC103713293</fullName>
    </submittedName>
</protein>
<keyword evidence="6" id="KW-0539">Nucleus</keyword>
<feature type="compositionally biased region" description="Basic and acidic residues" evidence="7">
    <location>
        <begin position="1435"/>
        <end position="1448"/>
    </location>
</feature>
<evidence type="ECO:0000256" key="6">
    <source>
        <dbReference type="ARBA" id="ARBA00023242"/>
    </source>
</evidence>
<reference evidence="10" key="2">
    <citation type="submission" date="2025-08" db="UniProtKB">
        <authorList>
            <consortium name="RefSeq"/>
        </authorList>
    </citation>
    <scope>IDENTIFICATION</scope>
    <source>
        <tissue evidence="10">Young leaves</tissue>
    </source>
</reference>
<organism evidence="9 10">
    <name type="scientific">Phoenix dactylifera</name>
    <name type="common">Date palm</name>
    <dbReference type="NCBI Taxonomy" id="42345"/>
    <lineage>
        <taxon>Eukaryota</taxon>
        <taxon>Viridiplantae</taxon>
        <taxon>Streptophyta</taxon>
        <taxon>Embryophyta</taxon>
        <taxon>Tracheophyta</taxon>
        <taxon>Spermatophyta</taxon>
        <taxon>Magnoliopsida</taxon>
        <taxon>Liliopsida</taxon>
        <taxon>Arecaceae</taxon>
        <taxon>Coryphoideae</taxon>
        <taxon>Phoeniceae</taxon>
        <taxon>Phoenix</taxon>
    </lineage>
</organism>
<feature type="region of interest" description="Disordered" evidence="7">
    <location>
        <begin position="1504"/>
        <end position="1634"/>
    </location>
</feature>
<dbReference type="KEGG" id="pda:103713293"/>
<dbReference type="Proteomes" id="UP000228380">
    <property type="component" value="Chromosome 4"/>
</dbReference>
<name>A0A8B8J7R4_PHODC</name>
<feature type="domain" description="Inner centromere protein ARK-binding" evidence="8">
    <location>
        <begin position="1673"/>
        <end position="1728"/>
    </location>
</feature>
<feature type="compositionally biased region" description="Basic and acidic residues" evidence="7">
    <location>
        <begin position="1567"/>
        <end position="1607"/>
    </location>
</feature>
<sequence length="1738" mass="194522">MSTMEHLFMQIFERKNWIEDQLRQQIKSHVQSLAYNLLADGTRPPSWLWATESAEPGFPNIDEMKREQLISGILFPHLQATTPSMNHNNLYTVPALKGTNVSQPGSFFNDMYVSNQNIYAELSDEVVPNNFLKDSERDSDIIGFKSVEANAGFDPLARIQRSRSRQRDLENRLSKKAKITCFGYESTIDQYTGRMTRSRVASLKPGNVKETSVMKNSLAFDNVDDGRVTRSRRTSQKLDSLHKLSKPAKHLKPVEYGAQKASEDQMDFSPATSANMDTLEVNNIDDVMPPQRCATQTAVEGLASDASSPVNSGMKIPYTAAPELPQTHSLVEAKKPLFGGIEFCGSNDNPVTAFKKENQEYTSEVTPLKMHMQSLKEDSFCRDSMNAHGSLTRKEPQDDVLRAGQVRQRTEEAGRFSDECAEENHKFVEVDDLECHSDPSSCNQKPSQTPVQLSLKPTHCISENELTHPSLMRDSMLNYSKKFSGEQSVPRDCSSESSSGGLVKHKLEEQCSVPLIDLQTSIVASRQSIMTNSVVEPKHHRLDGKKHMGLDCNSISSLRKESKGRNSETDIKLDTVQSMKEELFHGASKTAHFSPAIVQIQEEVVLPALEDMRSIDEINRVSDDVHEEILELLGIVNRKRNSQFMNCDNIPSHISVMSALEVMSGCVASEKHSIDSPVKCPTNENCEGLLIKEPNGSLINPTETLLSVGPALLFSETDDICIEAEGAQTTAVQLGKTGVATPISMSGAAENHDVEVECQHLPKSSTISNKIISSCKSNDSVLVSLKKAGEHFSAEDTVTNSGIRDAEEKLLVREMPNTAEAHNARARYFLRSSSSLDKNFGSSMVNAFIIPFPDKISMQLETIKDDIYGGSKNVPEKNVIHHVETPNNTEAQIAAPEARYFLRSLTSQPKNPDSCRLVGTNDASSSKQSMETVAPACEISWPKRRKMEGRSNNILATSPRMRFKPLLHVQKGSGCRSKISSENAFGDGLELKSSPLPSELKSEIANAVFKSPLEVLHGSKKLRVREDGSCLKADERTMVAPLQIEDRRRAPFYDLAGGISGTYLTNKAGTSEMSDINLKEFCMSEDSHDLTHSESILRHKIPKSPGYHVEFTEERKMCDTGGSFYDSARLSQCDVGMADCDETMPEFEGFSIGVSSVLEDSDFYNSDIPNLTKERDSVLEQLCNSRNLVTPSSCLSTKYKINRLPDMYQSLPAGILEHMKSSNPIHSNNVDMKQFRESEGENFSGLFNLELEYDGSFNGKLHSHSMPSSSARFGWLTSKPPLTPAVEKSSQKKFWGRSGASSETVGSNPELVCFRIDENTSTTEENESPDGLDMSKERVGPREIKVSTNREALLDVTAVYDNAPSLVSVSKKFAERGSLESLNTESYSGAQKSVHSVVENACAQKPKIVDKEKHSLPVNGNRVRKASESISSRSSKPEISGKAEDRNKSRMHLGKGCKPKNIMSNISSFIPLVQQKKQAATAKGKREIKVKALEAAEAAKRLEEKKQTEREMRKAAAKVGRARLEQEKELKQKQKEEERKKKEAEVAARKRQREEEERKEKERKRRRIDEARKLQREQEEKFCAEKEERELRRKAEAEKERRKKELMEQANRQLKSEKEGELAGCRKPADLEADTTEVVVRERKHGNSNFAGPDVSKELNDIEKSYDMSPYRDSEVEDDDAEEEIRRKRKYIPSWARRECLDQILLSNQHLEPTEIFCRKNSFDLNEVLLPRILHLPS</sequence>
<dbReference type="PANTHER" id="PTHR13738">
    <property type="entry name" value="TROPONIN I"/>
    <property type="match status" value="1"/>
</dbReference>
<evidence type="ECO:0000256" key="7">
    <source>
        <dbReference type="SAM" id="MobiDB-lite"/>
    </source>
</evidence>